<dbReference type="InterPro" id="IPR016496">
    <property type="entry name" value="GTPase_HflX"/>
</dbReference>
<dbReference type="Pfam" id="PF16360">
    <property type="entry name" value="GTP-bdg_M"/>
    <property type="match status" value="1"/>
</dbReference>
<reference evidence="10" key="1">
    <citation type="submission" date="2020-05" db="EMBL/GenBank/DDBJ databases">
        <authorList>
            <person name="Chiriac C."/>
            <person name="Salcher M."/>
            <person name="Ghai R."/>
            <person name="Kavagutti S V."/>
        </authorList>
    </citation>
    <scope>NUCLEOTIDE SEQUENCE</scope>
</reference>
<keyword evidence="7" id="KW-0175">Coiled coil</keyword>
<dbReference type="CDD" id="cd01878">
    <property type="entry name" value="HflX"/>
    <property type="match status" value="1"/>
</dbReference>
<evidence type="ECO:0000256" key="3">
    <source>
        <dbReference type="ARBA" id="ARBA00022723"/>
    </source>
</evidence>
<comment type="subcellular location">
    <subcellularLocation>
        <location evidence="1">Cytoplasm</location>
    </subcellularLocation>
</comment>
<feature type="region of interest" description="Disordered" evidence="8">
    <location>
        <begin position="248"/>
        <end position="270"/>
    </location>
</feature>
<evidence type="ECO:0000256" key="1">
    <source>
        <dbReference type="ARBA" id="ARBA00004496"/>
    </source>
</evidence>
<dbReference type="PANTHER" id="PTHR10229:SF0">
    <property type="entry name" value="GTP-BINDING PROTEIN 6-RELATED"/>
    <property type="match status" value="1"/>
</dbReference>
<dbReference type="PRINTS" id="PR00326">
    <property type="entry name" value="GTP1OBG"/>
</dbReference>
<dbReference type="GO" id="GO:0005525">
    <property type="term" value="F:GTP binding"/>
    <property type="evidence" value="ECO:0007669"/>
    <property type="project" value="UniProtKB-KW"/>
</dbReference>
<evidence type="ECO:0000256" key="5">
    <source>
        <dbReference type="ARBA" id="ARBA00022842"/>
    </source>
</evidence>
<dbReference type="GO" id="GO:0005737">
    <property type="term" value="C:cytoplasm"/>
    <property type="evidence" value="ECO:0007669"/>
    <property type="project" value="UniProtKB-SubCell"/>
</dbReference>
<feature type="domain" description="Hflx-type G" evidence="9">
    <location>
        <begin position="309"/>
        <end position="474"/>
    </location>
</feature>
<keyword evidence="5" id="KW-0460">Magnesium</keyword>
<feature type="compositionally biased region" description="Acidic residues" evidence="8">
    <location>
        <begin position="33"/>
        <end position="54"/>
    </location>
</feature>
<dbReference type="GO" id="GO:0046872">
    <property type="term" value="F:metal ion binding"/>
    <property type="evidence" value="ECO:0007669"/>
    <property type="project" value="UniProtKB-KW"/>
</dbReference>
<evidence type="ECO:0000259" key="9">
    <source>
        <dbReference type="PROSITE" id="PS51705"/>
    </source>
</evidence>
<dbReference type="InterPro" id="IPR042108">
    <property type="entry name" value="GTPase_HflX_N_sf"/>
</dbReference>
<dbReference type="Pfam" id="PF01926">
    <property type="entry name" value="MMR_HSR1"/>
    <property type="match status" value="1"/>
</dbReference>
<keyword evidence="6" id="KW-0342">GTP-binding</keyword>
<dbReference type="InterPro" id="IPR006073">
    <property type="entry name" value="GTP-bd"/>
</dbReference>
<dbReference type="InterPro" id="IPR025121">
    <property type="entry name" value="GTPase_HflX_N"/>
</dbReference>
<sequence>MTNAPAQPNGPAPDFTLRDALDATRGWDDEAIVLDGDLDADPTTTDDDTDDDFESGYADDAAYDEWDDTDPEELTVGAQELAERHALRRVASLRTELEDITEVEYRQLRLEKVVLVGVWTGGTVTDAENSMAELALLAETAGSEVLEAVFQRRQSPDPATFIGRGKVEAIREIVQATGADTVICDGELAPSQLRNLEDKIKVKVVDRTALILDIFAQHAKSKEGQAQVELAQLQYMKQRLRGWGGNLSRQAGGRAAGGDGIGGRGPGETKIETDRRRINTKIAKLRRELKEMRGTREVKRQSRRRNHIPSVAIAGYTNAGKSSLLNRLTDAGVLVEDALFATLDPTTRRTTTSDGRIYTMSDTVGFVRHLPHGLVEAFRSTLEEVADSDLLLHVVDGSHPDPEGQIAAVREVLAEIGADKVPEIIVINKADAADPLVISRLRAREPHSVVVSAKTGEGMEAALATIESELPRPQVEFDVLLPYERGDLVNRIHQEAEIGSLEHTGDGTLVVGRANADLAGELEAYAR</sequence>
<dbReference type="FunFam" id="3.40.50.300:FF:000690">
    <property type="entry name" value="GTPase HflX"/>
    <property type="match status" value="1"/>
</dbReference>
<dbReference type="Gene3D" id="3.40.50.300">
    <property type="entry name" value="P-loop containing nucleotide triphosphate hydrolases"/>
    <property type="match status" value="1"/>
</dbReference>
<organism evidence="10">
    <name type="scientific">freshwater metagenome</name>
    <dbReference type="NCBI Taxonomy" id="449393"/>
    <lineage>
        <taxon>unclassified sequences</taxon>
        <taxon>metagenomes</taxon>
        <taxon>ecological metagenomes</taxon>
    </lineage>
</organism>
<dbReference type="Gene3D" id="6.10.250.2860">
    <property type="match status" value="1"/>
</dbReference>
<dbReference type="PROSITE" id="PS51705">
    <property type="entry name" value="G_HFLX"/>
    <property type="match status" value="1"/>
</dbReference>
<feature type="coiled-coil region" evidence="7">
    <location>
        <begin position="275"/>
        <end position="302"/>
    </location>
</feature>
<dbReference type="AlphaFoldDB" id="A0A6J7LE90"/>
<keyword evidence="4" id="KW-0547">Nucleotide-binding</keyword>
<proteinExistence type="inferred from homology"/>
<evidence type="ECO:0000256" key="8">
    <source>
        <dbReference type="SAM" id="MobiDB-lite"/>
    </source>
</evidence>
<dbReference type="PANTHER" id="PTHR10229">
    <property type="entry name" value="GTP-BINDING PROTEIN HFLX"/>
    <property type="match status" value="1"/>
</dbReference>
<evidence type="ECO:0000256" key="2">
    <source>
        <dbReference type="ARBA" id="ARBA00022490"/>
    </source>
</evidence>
<dbReference type="EMBL" id="CAFBMW010000053">
    <property type="protein sequence ID" value="CAB4965402.1"/>
    <property type="molecule type" value="Genomic_DNA"/>
</dbReference>
<dbReference type="GO" id="GO:0043022">
    <property type="term" value="F:ribosome binding"/>
    <property type="evidence" value="ECO:0007669"/>
    <property type="project" value="TreeGrafter"/>
</dbReference>
<dbReference type="NCBIfam" id="TIGR03156">
    <property type="entry name" value="GTP_HflX"/>
    <property type="match status" value="1"/>
</dbReference>
<evidence type="ECO:0000313" key="10">
    <source>
        <dbReference type="EMBL" id="CAB4965402.1"/>
    </source>
</evidence>
<keyword evidence="2" id="KW-0963">Cytoplasm</keyword>
<dbReference type="SUPFAM" id="SSF52540">
    <property type="entry name" value="P-loop containing nucleoside triphosphate hydrolases"/>
    <property type="match status" value="1"/>
</dbReference>
<name>A0A6J7LE90_9ZZZZ</name>
<feature type="region of interest" description="Disordered" evidence="8">
    <location>
        <begin position="33"/>
        <end position="56"/>
    </location>
</feature>
<accession>A0A6J7LE90</accession>
<evidence type="ECO:0000256" key="6">
    <source>
        <dbReference type="ARBA" id="ARBA00023134"/>
    </source>
</evidence>
<protein>
    <submittedName>
        <fullName evidence="10">Unannotated protein</fullName>
    </submittedName>
</protein>
<dbReference type="InterPro" id="IPR030394">
    <property type="entry name" value="G_HFLX_dom"/>
</dbReference>
<dbReference type="InterPro" id="IPR032305">
    <property type="entry name" value="GTP-bd_M"/>
</dbReference>
<evidence type="ECO:0000256" key="7">
    <source>
        <dbReference type="SAM" id="Coils"/>
    </source>
</evidence>
<gene>
    <name evidence="10" type="ORF">UFOPK3662_03696</name>
</gene>
<dbReference type="HAMAP" id="MF_00900">
    <property type="entry name" value="GTPase_HflX"/>
    <property type="match status" value="1"/>
</dbReference>
<dbReference type="Pfam" id="PF13167">
    <property type="entry name" value="GTP-bdg_N"/>
    <property type="match status" value="1"/>
</dbReference>
<evidence type="ECO:0000256" key="4">
    <source>
        <dbReference type="ARBA" id="ARBA00022741"/>
    </source>
</evidence>
<dbReference type="Gene3D" id="3.40.50.11060">
    <property type="entry name" value="GTPase HflX, N-terminal domain"/>
    <property type="match status" value="1"/>
</dbReference>
<keyword evidence="3" id="KW-0479">Metal-binding</keyword>
<dbReference type="InterPro" id="IPR027417">
    <property type="entry name" value="P-loop_NTPase"/>
</dbReference>
<dbReference type="FunFam" id="3.40.50.11060:FF:000001">
    <property type="entry name" value="GTPase HflX"/>
    <property type="match status" value="1"/>
</dbReference>
<feature type="compositionally biased region" description="Gly residues" evidence="8">
    <location>
        <begin position="254"/>
        <end position="266"/>
    </location>
</feature>